<dbReference type="GO" id="GO:0015074">
    <property type="term" value="P:DNA integration"/>
    <property type="evidence" value="ECO:0007669"/>
    <property type="project" value="InterPro"/>
</dbReference>
<reference evidence="2 3" key="1">
    <citation type="submission" date="2019-08" db="EMBL/GenBank/DDBJ databases">
        <authorList>
            <person name="Peeters C."/>
        </authorList>
    </citation>
    <scope>NUCLEOTIDE SEQUENCE [LARGE SCALE GENOMIC DNA]</scope>
    <source>
        <strain evidence="2 3">LMG 31113</strain>
    </source>
</reference>
<organism evidence="2 3">
    <name type="scientific">Pandoraea fibrosis</name>
    <dbReference type="NCBI Taxonomy" id="1891094"/>
    <lineage>
        <taxon>Bacteria</taxon>
        <taxon>Pseudomonadati</taxon>
        <taxon>Pseudomonadota</taxon>
        <taxon>Betaproteobacteria</taxon>
        <taxon>Burkholderiales</taxon>
        <taxon>Burkholderiaceae</taxon>
        <taxon>Pandoraea</taxon>
    </lineage>
</organism>
<protein>
    <submittedName>
        <fullName evidence="2">Transposase</fullName>
    </submittedName>
</protein>
<dbReference type="InterPro" id="IPR012337">
    <property type="entry name" value="RNaseH-like_sf"/>
</dbReference>
<sequence>MKLIQAGKPTQNACIELFHSKFRDEYLNEYWFTTLAHALAVIAAWRQDYNEQRPHSALNYLSPSEFAVKHRVTADAPAAVQELVQRDFARSPLAPIEGGESLRPRFERTQWHLLRRHRISRMQIHPAPHLVRQWLKARGLSAVEIQFHSVPQAQHDRLSGQALLDLPQVWFQNRTPPDLAVVSRRSRHA</sequence>
<dbReference type="Pfam" id="PF13683">
    <property type="entry name" value="rve_3"/>
    <property type="match status" value="1"/>
</dbReference>
<evidence type="ECO:0000313" key="2">
    <source>
        <dbReference type="EMBL" id="VVE21757.1"/>
    </source>
</evidence>
<evidence type="ECO:0000313" key="3">
    <source>
        <dbReference type="Proteomes" id="UP000382577"/>
    </source>
</evidence>
<dbReference type="PANTHER" id="PTHR47515:SF1">
    <property type="entry name" value="BLR2054 PROTEIN"/>
    <property type="match status" value="1"/>
</dbReference>
<dbReference type="SUPFAM" id="SSF53098">
    <property type="entry name" value="Ribonuclease H-like"/>
    <property type="match status" value="1"/>
</dbReference>
<proteinExistence type="predicted"/>
<dbReference type="Proteomes" id="UP000382577">
    <property type="component" value="Unassembled WGS sequence"/>
</dbReference>
<dbReference type="InterPro" id="IPR001584">
    <property type="entry name" value="Integrase_cat-core"/>
</dbReference>
<gene>
    <name evidence="2" type="ORF">PFI31113_03147</name>
</gene>
<dbReference type="EMBL" id="CABPRW010000007">
    <property type="protein sequence ID" value="VVE21757.1"/>
    <property type="molecule type" value="Genomic_DNA"/>
</dbReference>
<accession>A0A5E4W9S8</accession>
<dbReference type="PANTHER" id="PTHR47515">
    <property type="entry name" value="LOW CALCIUM RESPONSE LOCUS PROTEIN T"/>
    <property type="match status" value="1"/>
</dbReference>
<dbReference type="AlphaFoldDB" id="A0A5E4W9S8"/>
<evidence type="ECO:0000259" key="1">
    <source>
        <dbReference type="Pfam" id="PF13683"/>
    </source>
</evidence>
<feature type="domain" description="Integrase catalytic" evidence="1">
    <location>
        <begin position="2"/>
        <end position="63"/>
    </location>
</feature>
<name>A0A5E4W9S8_9BURK</name>